<dbReference type="InterPro" id="IPR051785">
    <property type="entry name" value="MMCE/EMCE_epimerase"/>
</dbReference>
<organism evidence="3 4">
    <name type="scientific">Cupriavidus taiwanensis</name>
    <dbReference type="NCBI Taxonomy" id="164546"/>
    <lineage>
        <taxon>Bacteria</taxon>
        <taxon>Pseudomonadati</taxon>
        <taxon>Pseudomonadota</taxon>
        <taxon>Betaproteobacteria</taxon>
        <taxon>Burkholderiales</taxon>
        <taxon>Burkholderiaceae</taxon>
        <taxon>Cupriavidus</taxon>
    </lineage>
</organism>
<dbReference type="AlphaFoldDB" id="A0A976A2A6"/>
<evidence type="ECO:0000313" key="4">
    <source>
        <dbReference type="Proteomes" id="UP000256297"/>
    </source>
</evidence>
<dbReference type="InterPro" id="IPR037523">
    <property type="entry name" value="VOC_core"/>
</dbReference>
<dbReference type="RefSeq" id="WP_116336010.1">
    <property type="nucleotide sequence ID" value="NZ_LT976856.1"/>
</dbReference>
<dbReference type="Proteomes" id="UP000256297">
    <property type="component" value="Chromosome CBM2589_b"/>
</dbReference>
<dbReference type="PROSITE" id="PS51819">
    <property type="entry name" value="VOC"/>
    <property type="match status" value="2"/>
</dbReference>
<keyword evidence="1" id="KW-0479">Metal-binding</keyword>
<protein>
    <submittedName>
        <fullName evidence="3">Glyoxalase/bleomycin resistance protein/dioxygenase</fullName>
    </submittedName>
</protein>
<dbReference type="PANTHER" id="PTHR43048:SF3">
    <property type="entry name" value="METHYLMALONYL-COA EPIMERASE, MITOCHONDRIAL"/>
    <property type="match status" value="1"/>
</dbReference>
<feature type="domain" description="VOC" evidence="2">
    <location>
        <begin position="160"/>
        <end position="276"/>
    </location>
</feature>
<dbReference type="PANTHER" id="PTHR43048">
    <property type="entry name" value="METHYLMALONYL-COA EPIMERASE"/>
    <property type="match status" value="1"/>
</dbReference>
<proteinExistence type="predicted"/>
<sequence>MIAGPKVLGLNGFGLEVPDLAAARTFYETFGLEVAPEQAGHEPSGALRLRSPGRSNDELVLVPGKVKRLHHVSFYFDPLQREAFVDKLARAGLAVQDQPPPGGCREGLWFQDPWGTWLHLSPHMPASVRRREGGPGDAGWAARVDIAAWQALDAPRPPRKLGHVLIFTPELAEAERFLCDVLGLRVTDRAVGKVSFLAAGEGVIDHHCFGLIHSTHRGFQHASFQVGGIDDIGLGAWRMREAGYRHSFGPGRHALASNLFQYVRDPWGSWVEYYADMDKVSERWVSRDWSVLPYIWGPEWSPEFWGGEMNANLEPR</sequence>
<evidence type="ECO:0000313" key="3">
    <source>
        <dbReference type="EMBL" id="SOY53566.1"/>
    </source>
</evidence>
<dbReference type="GO" id="GO:0004493">
    <property type="term" value="F:methylmalonyl-CoA epimerase activity"/>
    <property type="evidence" value="ECO:0007669"/>
    <property type="project" value="TreeGrafter"/>
</dbReference>
<dbReference type="GO" id="GO:0046872">
    <property type="term" value="F:metal ion binding"/>
    <property type="evidence" value="ECO:0007669"/>
    <property type="project" value="UniProtKB-KW"/>
</dbReference>
<dbReference type="InterPro" id="IPR004360">
    <property type="entry name" value="Glyas_Fos-R_dOase_dom"/>
</dbReference>
<dbReference type="GO" id="GO:0046491">
    <property type="term" value="P:L-methylmalonyl-CoA metabolic process"/>
    <property type="evidence" value="ECO:0007669"/>
    <property type="project" value="TreeGrafter"/>
</dbReference>
<reference evidence="3 4" key="1">
    <citation type="submission" date="2018-01" db="EMBL/GenBank/DDBJ databases">
        <authorList>
            <person name="Clerissi C."/>
        </authorList>
    </citation>
    <scope>NUCLEOTIDE SEQUENCE [LARGE SCALE GENOMIC DNA]</scope>
    <source>
        <strain evidence="3">Cupriavidus taiwanensis STM 3521</strain>
    </source>
</reference>
<gene>
    <name evidence="3" type="ORF">CBM2589_B30039</name>
</gene>
<dbReference type="Pfam" id="PF00903">
    <property type="entry name" value="Glyoxalase"/>
    <property type="match status" value="2"/>
</dbReference>
<feature type="domain" description="VOC" evidence="2">
    <location>
        <begin position="9"/>
        <end position="123"/>
    </location>
</feature>
<accession>A0A976A2A6</accession>
<dbReference type="InterPro" id="IPR029068">
    <property type="entry name" value="Glyas_Bleomycin-R_OHBP_Dase"/>
</dbReference>
<comment type="caution">
    <text evidence="3">The sequence shown here is derived from an EMBL/GenBank/DDBJ whole genome shotgun (WGS) entry which is preliminary data.</text>
</comment>
<dbReference type="SUPFAM" id="SSF54593">
    <property type="entry name" value="Glyoxalase/Bleomycin resistance protein/Dihydroxybiphenyl dioxygenase"/>
    <property type="match status" value="1"/>
</dbReference>
<evidence type="ECO:0000256" key="1">
    <source>
        <dbReference type="ARBA" id="ARBA00022723"/>
    </source>
</evidence>
<dbReference type="EMBL" id="OFSP01000023">
    <property type="protein sequence ID" value="SOY53566.1"/>
    <property type="molecule type" value="Genomic_DNA"/>
</dbReference>
<dbReference type="Gene3D" id="3.10.180.10">
    <property type="entry name" value="2,3-Dihydroxybiphenyl 1,2-Dioxygenase, domain 1"/>
    <property type="match status" value="2"/>
</dbReference>
<name>A0A976A2A6_9BURK</name>
<evidence type="ECO:0000259" key="2">
    <source>
        <dbReference type="PROSITE" id="PS51819"/>
    </source>
</evidence>